<sequence>MFVRSFRGAVSLFAVVLIASGAAAQASKPSAPERLDIADMTWVELRQAIEQGYTTVIVPSGGIEENGPHMVLGKHDQIVRRTSHEIARALGNALVAPVISFVPEGEGLMQFPGTIGVPEEVFAGVLEGAARSLRGSGFKNICLIADHGGSVGPQAEVATRLTREWAGDGVRVFDVSDYYGSIAAQNDLLKAQGETPASIGEHAGIVDTSELMAINPKGVDLSRVNEASPFAVSGVIGNPKRASAERGQALLTIKIEKAVKQIRALILQPAANAYEGR</sequence>
<protein>
    <recommendedName>
        <fullName evidence="9">Creatininase family protein</fullName>
    </recommendedName>
</protein>
<dbReference type="Gene3D" id="3.40.50.10310">
    <property type="entry name" value="Creatininase"/>
    <property type="match status" value="1"/>
</dbReference>
<dbReference type="RefSeq" id="WP_281929266.1">
    <property type="nucleotide sequence ID" value="NZ_AP027142.1"/>
</dbReference>
<keyword evidence="2" id="KW-0479">Metal-binding</keyword>
<dbReference type="EMBL" id="AP027142">
    <property type="protein sequence ID" value="BDV35748.1"/>
    <property type="molecule type" value="Genomic_DNA"/>
</dbReference>
<reference evidence="7 8" key="1">
    <citation type="journal article" date="2023" name="Int. J. Syst. Evol. Microbiol.">
        <title>Methylocystis iwaonis sp. nov., a type II methane-oxidizing bacterium from surface soil of a rice paddy field in Japan, and emended description of the genus Methylocystis (ex Whittenbury et al. 1970) Bowman et al. 1993.</title>
        <authorList>
            <person name="Kaise H."/>
            <person name="Sawadogo J.B."/>
            <person name="Alam M.S."/>
            <person name="Ueno C."/>
            <person name="Dianou D."/>
            <person name="Shinjo R."/>
            <person name="Asakawa S."/>
        </authorList>
    </citation>
    <scope>NUCLEOTIDE SEQUENCE [LARGE SCALE GENOMIC DNA]</scope>
    <source>
        <strain evidence="7 8">SS37A-Re</strain>
    </source>
</reference>
<evidence type="ECO:0000256" key="5">
    <source>
        <dbReference type="ARBA" id="ARBA00024029"/>
    </source>
</evidence>
<comment type="similarity">
    <text evidence="5">Belongs to the creatininase superfamily.</text>
</comment>
<evidence type="ECO:0000313" key="8">
    <source>
        <dbReference type="Proteomes" id="UP001317629"/>
    </source>
</evidence>
<evidence type="ECO:0000256" key="3">
    <source>
        <dbReference type="ARBA" id="ARBA00022801"/>
    </source>
</evidence>
<keyword evidence="3" id="KW-0378">Hydrolase</keyword>
<evidence type="ECO:0000256" key="1">
    <source>
        <dbReference type="ARBA" id="ARBA00001947"/>
    </source>
</evidence>
<evidence type="ECO:0000256" key="2">
    <source>
        <dbReference type="ARBA" id="ARBA00022723"/>
    </source>
</evidence>
<accession>A0ABN6VJ95</accession>
<evidence type="ECO:0000256" key="4">
    <source>
        <dbReference type="ARBA" id="ARBA00022833"/>
    </source>
</evidence>
<feature type="chain" id="PRO_5046533727" description="Creatininase family protein" evidence="6">
    <location>
        <begin position="25"/>
        <end position="277"/>
    </location>
</feature>
<keyword evidence="8" id="KW-1185">Reference proteome</keyword>
<evidence type="ECO:0008006" key="9">
    <source>
        <dbReference type="Google" id="ProtNLM"/>
    </source>
</evidence>
<gene>
    <name evidence="7" type="ORF">SS37A_32770</name>
</gene>
<keyword evidence="4" id="KW-0862">Zinc</keyword>
<feature type="signal peptide" evidence="6">
    <location>
        <begin position="1"/>
        <end position="24"/>
    </location>
</feature>
<name>A0ABN6VJ95_9HYPH</name>
<comment type="cofactor">
    <cofactor evidence="1">
        <name>Zn(2+)</name>
        <dbReference type="ChEBI" id="CHEBI:29105"/>
    </cofactor>
</comment>
<keyword evidence="6" id="KW-0732">Signal</keyword>
<dbReference type="InterPro" id="IPR024087">
    <property type="entry name" value="Creatininase-like_sf"/>
</dbReference>
<evidence type="ECO:0000313" key="7">
    <source>
        <dbReference type="EMBL" id="BDV35748.1"/>
    </source>
</evidence>
<dbReference type="Pfam" id="PF02633">
    <property type="entry name" value="Creatininase"/>
    <property type="match status" value="1"/>
</dbReference>
<proteinExistence type="inferred from homology"/>
<dbReference type="PANTHER" id="PTHR35005">
    <property type="entry name" value="3-DEHYDRO-SCYLLO-INOSOSE HYDROLASE"/>
    <property type="match status" value="1"/>
</dbReference>
<dbReference type="Proteomes" id="UP001317629">
    <property type="component" value="Chromosome"/>
</dbReference>
<evidence type="ECO:0000256" key="6">
    <source>
        <dbReference type="SAM" id="SignalP"/>
    </source>
</evidence>
<dbReference type="SUPFAM" id="SSF102215">
    <property type="entry name" value="Creatininase"/>
    <property type="match status" value="1"/>
</dbReference>
<dbReference type="PANTHER" id="PTHR35005:SF1">
    <property type="entry name" value="2-AMINO-5-FORMYLAMINO-6-RIBOSYLAMINOPYRIMIDIN-4(3H)-ONE 5'-MONOPHOSPHATE DEFORMYLASE"/>
    <property type="match status" value="1"/>
</dbReference>
<organism evidence="7 8">
    <name type="scientific">Methylocystis iwaonis</name>
    <dbReference type="NCBI Taxonomy" id="2885079"/>
    <lineage>
        <taxon>Bacteria</taxon>
        <taxon>Pseudomonadati</taxon>
        <taxon>Pseudomonadota</taxon>
        <taxon>Alphaproteobacteria</taxon>
        <taxon>Hyphomicrobiales</taxon>
        <taxon>Methylocystaceae</taxon>
        <taxon>Methylocystis</taxon>
    </lineage>
</organism>
<dbReference type="InterPro" id="IPR003785">
    <property type="entry name" value="Creatininase/forma_Hydrolase"/>
</dbReference>